<gene>
    <name evidence="2" type="ORF">QJ522_09345</name>
</gene>
<accession>A0AAW6TXB0</accession>
<keyword evidence="3" id="KW-1185">Reference proteome</keyword>
<reference evidence="2" key="1">
    <citation type="submission" date="2023-05" db="EMBL/GenBank/DDBJ databases">
        <title>Anaerotaeda fermentans gen. nov., sp. nov., a novel anaerobic planctomycete of the new family within the order Sedimentisphaerales isolated from Taman Peninsula, Russia.</title>
        <authorList>
            <person name="Khomyakova M.A."/>
            <person name="Merkel A.Y."/>
            <person name="Slobodkin A.I."/>
        </authorList>
    </citation>
    <scope>NUCLEOTIDE SEQUENCE</scope>
    <source>
        <strain evidence="2">M17dextr</strain>
    </source>
</reference>
<organism evidence="2 3">
    <name type="scientific">Anaerobaca lacustris</name>
    <dbReference type="NCBI Taxonomy" id="3044600"/>
    <lineage>
        <taxon>Bacteria</taxon>
        <taxon>Pseudomonadati</taxon>
        <taxon>Planctomycetota</taxon>
        <taxon>Phycisphaerae</taxon>
        <taxon>Sedimentisphaerales</taxon>
        <taxon>Anaerobacaceae</taxon>
        <taxon>Anaerobaca</taxon>
    </lineage>
</organism>
<feature type="transmembrane region" description="Helical" evidence="1">
    <location>
        <begin position="22"/>
        <end position="39"/>
    </location>
</feature>
<keyword evidence="1" id="KW-0472">Membrane</keyword>
<evidence type="ECO:0000256" key="1">
    <source>
        <dbReference type="SAM" id="Phobius"/>
    </source>
</evidence>
<comment type="caution">
    <text evidence="2">The sequence shown here is derived from an EMBL/GenBank/DDBJ whole genome shotgun (WGS) entry which is preliminary data.</text>
</comment>
<keyword evidence="1" id="KW-0812">Transmembrane</keyword>
<keyword evidence="1" id="KW-1133">Transmembrane helix</keyword>
<dbReference type="EMBL" id="JASCXX010000009">
    <property type="protein sequence ID" value="MDI6449245.1"/>
    <property type="molecule type" value="Genomic_DNA"/>
</dbReference>
<dbReference type="AlphaFoldDB" id="A0AAW6TXB0"/>
<evidence type="ECO:0000313" key="2">
    <source>
        <dbReference type="EMBL" id="MDI6449245.1"/>
    </source>
</evidence>
<dbReference type="RefSeq" id="WP_349244651.1">
    <property type="nucleotide sequence ID" value="NZ_JASCXX010000009.1"/>
</dbReference>
<dbReference type="Proteomes" id="UP001431776">
    <property type="component" value="Unassembled WGS sequence"/>
</dbReference>
<evidence type="ECO:0000313" key="3">
    <source>
        <dbReference type="Proteomes" id="UP001431776"/>
    </source>
</evidence>
<proteinExistence type="predicted"/>
<protein>
    <submittedName>
        <fullName evidence="2">Uncharacterized protein</fullName>
    </submittedName>
</protein>
<name>A0AAW6TXB0_9BACT</name>
<sequence length="175" mass="19411">MVTIGFIIASLASVVDEDMVKWLWYVPALALGVAGVVVIRTHVARRTKADHHVAANIETIEASLGRIAANIDKLNADKHTIDTYDVRHRIDDLFIDDLETFVDARQSIAHRHGLAAYGEVMTAFAAGERYLNRVWSASSDGYIDEVHAYLEKAKDQFAETLAILHRLQSPSGVRS</sequence>